<sequence>MRSLVILFVVLASIFHLRLRLPTPMTQFSTADNPTAKVGSFWTRFLTFSYLPVFNFHLLLLPTTLSFDWGMDAIPRVTSLLDPRAIVTGGFYVILSHTVWTCTKSLVNHATTAVALATYRRKGRTLRKKVLHTSLAKTDCLCAVCKQTINVRHSSSCRAINNNNIPAVPCACRLDIHPAPQANISAAPPRHSLVILLAVALLVLPFLPATNILFYVGFVVAERILYLPSVGICLLAGLSAGHILDAPAPVAAPTTVPRKRSAASRLRGQQRQRMTVTVFICVVLSVFCLRTVIRNFDWHDEESLYRSAIDVIPPKEQTLNCSILRKD</sequence>
<dbReference type="EnsemblMetazoa" id="PPAI002425-RA">
    <property type="protein sequence ID" value="PPAI002425-PA"/>
    <property type="gene ID" value="PPAI002425"/>
</dbReference>
<dbReference type="GO" id="GO:0000030">
    <property type="term" value="F:mannosyltransferase activity"/>
    <property type="evidence" value="ECO:0007669"/>
    <property type="project" value="TreeGrafter"/>
</dbReference>
<reference evidence="5" key="1">
    <citation type="submission" date="2022-08" db="UniProtKB">
        <authorList>
            <consortium name="EnsemblMetazoa"/>
        </authorList>
    </citation>
    <scope>IDENTIFICATION</scope>
    <source>
        <strain evidence="5">Israel</strain>
    </source>
</reference>
<dbReference type="VEuPathDB" id="VectorBase:PPAI002425"/>
<dbReference type="GO" id="GO:0005789">
    <property type="term" value="C:endoplasmic reticulum membrane"/>
    <property type="evidence" value="ECO:0007669"/>
    <property type="project" value="TreeGrafter"/>
</dbReference>
<dbReference type="EMBL" id="AJVK01024661">
    <property type="status" value="NOT_ANNOTATED_CDS"/>
    <property type="molecule type" value="Genomic_DNA"/>
</dbReference>
<dbReference type="Pfam" id="PF08409">
    <property type="entry name" value="TMTC_DUF1736"/>
    <property type="match status" value="1"/>
</dbReference>
<accession>A0A1B0D4L7</accession>
<keyword evidence="2" id="KW-0802">TPR repeat</keyword>
<dbReference type="VEuPathDB" id="VectorBase:PPAPM1_005613"/>
<dbReference type="InterPro" id="IPR013618">
    <property type="entry name" value="TMTC_DUF1736"/>
</dbReference>
<evidence type="ECO:0000256" key="1">
    <source>
        <dbReference type="ARBA" id="ARBA00022737"/>
    </source>
</evidence>
<keyword evidence="1" id="KW-0677">Repeat</keyword>
<dbReference type="AlphaFoldDB" id="A0A1B0D4L7"/>
<proteinExistence type="predicted"/>
<keyword evidence="6" id="KW-1185">Reference proteome</keyword>
<evidence type="ECO:0000313" key="5">
    <source>
        <dbReference type="EnsemblMetazoa" id="PPAI002425-PA"/>
    </source>
</evidence>
<keyword evidence="3" id="KW-0472">Membrane</keyword>
<feature type="domain" description="DUF1736" evidence="4">
    <location>
        <begin position="26"/>
        <end position="95"/>
    </location>
</feature>
<dbReference type="PANTHER" id="PTHR44216:SF3">
    <property type="entry name" value="PROTEIN O-MANNOSYL-TRANSFERASE TMTC2"/>
    <property type="match status" value="1"/>
</dbReference>
<evidence type="ECO:0000313" key="6">
    <source>
        <dbReference type="Proteomes" id="UP000092462"/>
    </source>
</evidence>
<name>A0A1B0D4L7_PHLPP</name>
<dbReference type="GO" id="GO:0035269">
    <property type="term" value="P:protein O-linked glycosylation via mannose"/>
    <property type="evidence" value="ECO:0007669"/>
    <property type="project" value="TreeGrafter"/>
</dbReference>
<evidence type="ECO:0000256" key="2">
    <source>
        <dbReference type="ARBA" id="ARBA00022803"/>
    </source>
</evidence>
<organism evidence="5 6">
    <name type="scientific">Phlebotomus papatasi</name>
    <name type="common">Sandfly</name>
    <dbReference type="NCBI Taxonomy" id="29031"/>
    <lineage>
        <taxon>Eukaryota</taxon>
        <taxon>Metazoa</taxon>
        <taxon>Ecdysozoa</taxon>
        <taxon>Arthropoda</taxon>
        <taxon>Hexapoda</taxon>
        <taxon>Insecta</taxon>
        <taxon>Pterygota</taxon>
        <taxon>Neoptera</taxon>
        <taxon>Endopterygota</taxon>
        <taxon>Diptera</taxon>
        <taxon>Nematocera</taxon>
        <taxon>Psychodoidea</taxon>
        <taxon>Psychodidae</taxon>
        <taxon>Phlebotomus</taxon>
        <taxon>Phlebotomus</taxon>
    </lineage>
</organism>
<evidence type="ECO:0000256" key="3">
    <source>
        <dbReference type="ARBA" id="ARBA00023136"/>
    </source>
</evidence>
<dbReference type="PANTHER" id="PTHR44216">
    <property type="entry name" value="PROTEIN O-MANNOSYL-TRANSFERASE TMTC2"/>
    <property type="match status" value="1"/>
</dbReference>
<dbReference type="InterPro" id="IPR052384">
    <property type="entry name" value="TMTC_O-mannosyltransferase"/>
</dbReference>
<dbReference type="Proteomes" id="UP000092462">
    <property type="component" value="Unassembled WGS sequence"/>
</dbReference>
<protein>
    <recommendedName>
        <fullName evidence="4">DUF1736 domain-containing protein</fullName>
    </recommendedName>
</protein>
<evidence type="ECO:0000259" key="4">
    <source>
        <dbReference type="Pfam" id="PF08409"/>
    </source>
</evidence>